<dbReference type="AlphaFoldDB" id="A0A9P5PNX8"/>
<evidence type="ECO:0000313" key="2">
    <source>
        <dbReference type="EMBL" id="KAF9069366.1"/>
    </source>
</evidence>
<feature type="compositionally biased region" description="Low complexity" evidence="1">
    <location>
        <begin position="39"/>
        <end position="51"/>
    </location>
</feature>
<evidence type="ECO:0000256" key="1">
    <source>
        <dbReference type="SAM" id="MobiDB-lite"/>
    </source>
</evidence>
<protein>
    <submittedName>
        <fullName evidence="2">Uncharacterized protein</fullName>
    </submittedName>
</protein>
<keyword evidence="3" id="KW-1185">Reference proteome</keyword>
<gene>
    <name evidence="2" type="ORF">BDP27DRAFT_724984</name>
</gene>
<sequence>MSATVPLYEADGTLGTHHQRSAMDNMFSPRGAPLPPIARTSVDVSSSPSSSTRRRQRQDWVPTSSPGVSKSSQRSDKEDFTHPFSSHTVPVSENIKVSEDTLSTDYYSPFPLTAGLPISTPTRTNATLPSEATLGIFSSNITNSSTSTPKNQARSAWSVPQEGYLYHDVPSPQNNKYIATASGISEWSPESLGIEADEIRRGA</sequence>
<accession>A0A9P5PNX8</accession>
<proteinExistence type="predicted"/>
<dbReference type="EMBL" id="JADNRY010000051">
    <property type="protein sequence ID" value="KAF9069366.1"/>
    <property type="molecule type" value="Genomic_DNA"/>
</dbReference>
<organism evidence="2 3">
    <name type="scientific">Rhodocollybia butyracea</name>
    <dbReference type="NCBI Taxonomy" id="206335"/>
    <lineage>
        <taxon>Eukaryota</taxon>
        <taxon>Fungi</taxon>
        <taxon>Dikarya</taxon>
        <taxon>Basidiomycota</taxon>
        <taxon>Agaricomycotina</taxon>
        <taxon>Agaricomycetes</taxon>
        <taxon>Agaricomycetidae</taxon>
        <taxon>Agaricales</taxon>
        <taxon>Marasmiineae</taxon>
        <taxon>Omphalotaceae</taxon>
        <taxon>Rhodocollybia</taxon>
    </lineage>
</organism>
<name>A0A9P5PNX8_9AGAR</name>
<evidence type="ECO:0000313" key="3">
    <source>
        <dbReference type="Proteomes" id="UP000772434"/>
    </source>
</evidence>
<reference evidence="2" key="1">
    <citation type="submission" date="2020-11" db="EMBL/GenBank/DDBJ databases">
        <authorList>
            <consortium name="DOE Joint Genome Institute"/>
            <person name="Ahrendt S."/>
            <person name="Riley R."/>
            <person name="Andreopoulos W."/>
            <person name="Labutti K."/>
            <person name="Pangilinan J."/>
            <person name="Ruiz-Duenas F.J."/>
            <person name="Barrasa J.M."/>
            <person name="Sanchez-Garcia M."/>
            <person name="Camarero S."/>
            <person name="Miyauchi S."/>
            <person name="Serrano A."/>
            <person name="Linde D."/>
            <person name="Babiker R."/>
            <person name="Drula E."/>
            <person name="Ayuso-Fernandez I."/>
            <person name="Pacheco R."/>
            <person name="Padilla G."/>
            <person name="Ferreira P."/>
            <person name="Barriuso J."/>
            <person name="Kellner H."/>
            <person name="Castanera R."/>
            <person name="Alfaro M."/>
            <person name="Ramirez L."/>
            <person name="Pisabarro A.G."/>
            <person name="Kuo A."/>
            <person name="Tritt A."/>
            <person name="Lipzen A."/>
            <person name="He G."/>
            <person name="Yan M."/>
            <person name="Ng V."/>
            <person name="Cullen D."/>
            <person name="Martin F."/>
            <person name="Rosso M.-N."/>
            <person name="Henrissat B."/>
            <person name="Hibbett D."/>
            <person name="Martinez A.T."/>
            <person name="Grigoriev I.V."/>
        </authorList>
    </citation>
    <scope>NUCLEOTIDE SEQUENCE</scope>
    <source>
        <strain evidence="2">AH 40177</strain>
    </source>
</reference>
<dbReference type="Proteomes" id="UP000772434">
    <property type="component" value="Unassembled WGS sequence"/>
</dbReference>
<comment type="caution">
    <text evidence="2">The sequence shown here is derived from an EMBL/GenBank/DDBJ whole genome shotgun (WGS) entry which is preliminary data.</text>
</comment>
<feature type="region of interest" description="Disordered" evidence="1">
    <location>
        <begin position="1"/>
        <end position="87"/>
    </location>
</feature>
<feature type="compositionally biased region" description="Polar residues" evidence="1">
    <location>
        <begin position="61"/>
        <end position="72"/>
    </location>
</feature>